<feature type="region of interest" description="Disordered" evidence="2">
    <location>
        <begin position="328"/>
        <end position="358"/>
    </location>
</feature>
<reference evidence="5" key="2">
    <citation type="submission" date="2012-11" db="EMBL/GenBank/DDBJ databases">
        <authorList>
            <person name="Kuo A."/>
            <person name="Curtis B.A."/>
            <person name="Tanifuji G."/>
            <person name="Burki F."/>
            <person name="Gruber A."/>
            <person name="Irimia M."/>
            <person name="Maruyama S."/>
            <person name="Arias M.C."/>
            <person name="Ball S.G."/>
            <person name="Gile G.H."/>
            <person name="Hirakawa Y."/>
            <person name="Hopkins J.F."/>
            <person name="Rensing S.A."/>
            <person name="Schmutz J."/>
            <person name="Symeonidi A."/>
            <person name="Elias M."/>
            <person name="Eveleigh R.J."/>
            <person name="Herman E.K."/>
            <person name="Klute M.J."/>
            <person name="Nakayama T."/>
            <person name="Obornik M."/>
            <person name="Reyes-Prieto A."/>
            <person name="Armbrust E.V."/>
            <person name="Aves S.J."/>
            <person name="Beiko R.G."/>
            <person name="Coutinho P."/>
            <person name="Dacks J.B."/>
            <person name="Durnford D.G."/>
            <person name="Fast N.M."/>
            <person name="Green B.R."/>
            <person name="Grisdale C."/>
            <person name="Hempe F."/>
            <person name="Henrissat B."/>
            <person name="Hoppner M.P."/>
            <person name="Ishida K.-I."/>
            <person name="Kim E."/>
            <person name="Koreny L."/>
            <person name="Kroth P.G."/>
            <person name="Liu Y."/>
            <person name="Malik S.-B."/>
            <person name="Maier U.G."/>
            <person name="McRose D."/>
            <person name="Mock T."/>
            <person name="Neilson J.A."/>
            <person name="Onodera N.T."/>
            <person name="Poole A.M."/>
            <person name="Pritham E.J."/>
            <person name="Richards T.A."/>
            <person name="Rocap G."/>
            <person name="Roy S.W."/>
            <person name="Sarai C."/>
            <person name="Schaack S."/>
            <person name="Shirato S."/>
            <person name="Slamovits C.H."/>
            <person name="Spencer D.F."/>
            <person name="Suzuki S."/>
            <person name="Worden A.Z."/>
            <person name="Zauner S."/>
            <person name="Barry K."/>
            <person name="Bell C."/>
            <person name="Bharti A.K."/>
            <person name="Crow J.A."/>
            <person name="Grimwood J."/>
            <person name="Kramer R."/>
            <person name="Lindquist E."/>
            <person name="Lucas S."/>
            <person name="Salamov A."/>
            <person name="McFadden G.I."/>
            <person name="Lane C.E."/>
            <person name="Keeling P.J."/>
            <person name="Gray M.W."/>
            <person name="Grigoriev I.V."/>
            <person name="Archibald J.M."/>
        </authorList>
    </citation>
    <scope>NUCLEOTIDE SEQUENCE</scope>
    <source>
        <strain evidence="5">CCMP2712</strain>
    </source>
</reference>
<organism evidence="3">
    <name type="scientific">Guillardia theta (strain CCMP2712)</name>
    <name type="common">Cryptophyte</name>
    <dbReference type="NCBI Taxonomy" id="905079"/>
    <lineage>
        <taxon>Eukaryota</taxon>
        <taxon>Cryptophyceae</taxon>
        <taxon>Pyrenomonadales</taxon>
        <taxon>Geminigeraceae</taxon>
        <taxon>Guillardia</taxon>
    </lineage>
</organism>
<dbReference type="EnsemblProtists" id="EKX46664">
    <property type="protein sequence ID" value="EKX46664"/>
    <property type="gene ID" value="GUITHDRAFT_138045"/>
</dbReference>
<feature type="region of interest" description="Disordered" evidence="2">
    <location>
        <begin position="462"/>
        <end position="481"/>
    </location>
</feature>
<gene>
    <name evidence="3" type="ORF">GUITHDRAFT_138045</name>
</gene>
<reference evidence="3 5" key="1">
    <citation type="journal article" date="2012" name="Nature">
        <title>Algal genomes reveal evolutionary mosaicism and the fate of nucleomorphs.</title>
        <authorList>
            <consortium name="DOE Joint Genome Institute"/>
            <person name="Curtis B.A."/>
            <person name="Tanifuji G."/>
            <person name="Burki F."/>
            <person name="Gruber A."/>
            <person name="Irimia M."/>
            <person name="Maruyama S."/>
            <person name="Arias M.C."/>
            <person name="Ball S.G."/>
            <person name="Gile G.H."/>
            <person name="Hirakawa Y."/>
            <person name="Hopkins J.F."/>
            <person name="Kuo A."/>
            <person name="Rensing S.A."/>
            <person name="Schmutz J."/>
            <person name="Symeonidi A."/>
            <person name="Elias M."/>
            <person name="Eveleigh R.J."/>
            <person name="Herman E.K."/>
            <person name="Klute M.J."/>
            <person name="Nakayama T."/>
            <person name="Obornik M."/>
            <person name="Reyes-Prieto A."/>
            <person name="Armbrust E.V."/>
            <person name="Aves S.J."/>
            <person name="Beiko R.G."/>
            <person name="Coutinho P."/>
            <person name="Dacks J.B."/>
            <person name="Durnford D.G."/>
            <person name="Fast N.M."/>
            <person name="Green B.R."/>
            <person name="Grisdale C.J."/>
            <person name="Hempel F."/>
            <person name="Henrissat B."/>
            <person name="Hoppner M.P."/>
            <person name="Ishida K."/>
            <person name="Kim E."/>
            <person name="Koreny L."/>
            <person name="Kroth P.G."/>
            <person name="Liu Y."/>
            <person name="Malik S.B."/>
            <person name="Maier U.G."/>
            <person name="McRose D."/>
            <person name="Mock T."/>
            <person name="Neilson J.A."/>
            <person name="Onodera N.T."/>
            <person name="Poole A.M."/>
            <person name="Pritham E.J."/>
            <person name="Richards T.A."/>
            <person name="Rocap G."/>
            <person name="Roy S.W."/>
            <person name="Sarai C."/>
            <person name="Schaack S."/>
            <person name="Shirato S."/>
            <person name="Slamovits C.H."/>
            <person name="Spencer D.F."/>
            <person name="Suzuki S."/>
            <person name="Worden A.Z."/>
            <person name="Zauner S."/>
            <person name="Barry K."/>
            <person name="Bell C."/>
            <person name="Bharti A.K."/>
            <person name="Crow J.A."/>
            <person name="Grimwood J."/>
            <person name="Kramer R."/>
            <person name="Lindquist E."/>
            <person name="Lucas S."/>
            <person name="Salamov A."/>
            <person name="McFadden G.I."/>
            <person name="Lane C.E."/>
            <person name="Keeling P.J."/>
            <person name="Gray M.W."/>
            <person name="Grigoriev I.V."/>
            <person name="Archibald J.M."/>
        </authorList>
    </citation>
    <scope>NUCLEOTIDE SEQUENCE</scope>
    <source>
        <strain evidence="3 5">CCMP2712</strain>
    </source>
</reference>
<dbReference type="PaxDb" id="55529-EKX46664"/>
<dbReference type="EMBL" id="JH992993">
    <property type="protein sequence ID" value="EKX46664.1"/>
    <property type="molecule type" value="Genomic_DNA"/>
</dbReference>
<dbReference type="AlphaFoldDB" id="L1JEV0"/>
<feature type="coiled-coil region" evidence="1">
    <location>
        <begin position="197"/>
        <end position="238"/>
    </location>
</feature>
<keyword evidence="1" id="KW-0175">Coiled coil</keyword>
<evidence type="ECO:0000256" key="1">
    <source>
        <dbReference type="SAM" id="Coils"/>
    </source>
</evidence>
<evidence type="ECO:0000313" key="5">
    <source>
        <dbReference type="Proteomes" id="UP000011087"/>
    </source>
</evidence>
<feature type="compositionally biased region" description="Basic and acidic residues" evidence="2">
    <location>
        <begin position="328"/>
        <end position="344"/>
    </location>
</feature>
<keyword evidence="5" id="KW-1185">Reference proteome</keyword>
<protein>
    <submittedName>
        <fullName evidence="3 4">Uncharacterized protein</fullName>
    </submittedName>
</protein>
<name>L1JEV0_GUITC</name>
<dbReference type="RefSeq" id="XP_005833644.1">
    <property type="nucleotide sequence ID" value="XM_005833587.1"/>
</dbReference>
<sequence>MLAFAVTGGGGGGGGGAAGRWLGMHRGCLAGGSLAFAAGGMNRMLRVGEMKQGGARLEPMGLSRRQSDLMRSKTVQREDEDHNPFMSSVFDRVDAREGETVGISYKNDLLKLLRALLGYFSSSILAAWLVVRCYLTALPEKVSPGAAGRLMAAVSSSTRLMRTRGREYYIKFAMAAVKALRSFGVNVDVDVEIAKKLREEESRTQTLMLQRAKEEEERRRKEEQQRRIEEARRRAKENWDLAVSVVKFVGKKTWQGSVVAGSAIVEGGKSAAEQAQKIAPGLLAVGAVAASADLTDIALASAAGLVVTSAVVDLAVAERKREVEARKKLLETKSQDGREEKEEGGAPSGETEEAGQESGQIKLTFDMKSEDEMRQLYNLILNMQGGKDFPLALALAQISAIPRIENSLVDRVQKENCKRGELIELDRWIKYMWRDNPKQILFEKIRSPGHDSNMFDSSLSAQTRLHESDGGEGRFSDQLEKNNSSISSRSFNLLDSSLHTEVNESSTQTDVVAEEIEKEIPRKWTGHRRYN</sequence>
<reference evidence="4" key="3">
    <citation type="submission" date="2015-06" db="UniProtKB">
        <authorList>
            <consortium name="EnsemblProtists"/>
        </authorList>
    </citation>
    <scope>IDENTIFICATION</scope>
</reference>
<dbReference type="KEGG" id="gtt:GUITHDRAFT_138045"/>
<evidence type="ECO:0000313" key="3">
    <source>
        <dbReference type="EMBL" id="EKX46664.1"/>
    </source>
</evidence>
<dbReference type="Proteomes" id="UP000011087">
    <property type="component" value="Unassembled WGS sequence"/>
</dbReference>
<accession>L1JEV0</accession>
<evidence type="ECO:0000313" key="4">
    <source>
        <dbReference type="EnsemblProtists" id="EKX46664"/>
    </source>
</evidence>
<feature type="compositionally biased region" description="Basic and acidic residues" evidence="2">
    <location>
        <begin position="464"/>
        <end position="480"/>
    </location>
</feature>
<dbReference type="HOGENOM" id="CLU_513357_0_0_1"/>
<dbReference type="GeneID" id="17303423"/>
<evidence type="ECO:0000256" key="2">
    <source>
        <dbReference type="SAM" id="MobiDB-lite"/>
    </source>
</evidence>
<proteinExistence type="predicted"/>